<feature type="transmembrane region" description="Helical" evidence="1">
    <location>
        <begin position="40"/>
        <end position="61"/>
    </location>
</feature>
<reference evidence="2 4" key="1">
    <citation type="journal article" date="2015" name="Genome Announc.">
        <title>Complete Genome Sequence of Clavibacter michiganensis subsp. insidiosus R1-1 Using PacBio Single-Molecule Real-Time Technology.</title>
        <authorList>
            <person name="Lu Y."/>
            <person name="Samac D.A."/>
            <person name="Glazebrook J."/>
            <person name="Ishimaru C.A."/>
        </authorList>
    </citation>
    <scope>NUCLEOTIDE SEQUENCE [LARGE SCALE GENOMIC DNA]</scope>
    <source>
        <strain evidence="2 4">R1-1</strain>
    </source>
</reference>
<dbReference type="KEGG" id="cmh:VO01_07420"/>
<dbReference type="EMBL" id="CP011043">
    <property type="protein sequence ID" value="AJW78983.1"/>
    <property type="molecule type" value="Genomic_DNA"/>
</dbReference>
<dbReference type="InterPro" id="IPR021443">
    <property type="entry name" value="DUF3093"/>
</dbReference>
<organism evidence="2 4">
    <name type="scientific">Clavibacter michiganensis subsp. insidiosus</name>
    <dbReference type="NCBI Taxonomy" id="33014"/>
    <lineage>
        <taxon>Bacteria</taxon>
        <taxon>Bacillati</taxon>
        <taxon>Actinomycetota</taxon>
        <taxon>Actinomycetes</taxon>
        <taxon>Micrococcales</taxon>
        <taxon>Microbacteriaceae</taxon>
        <taxon>Clavibacter</taxon>
    </lineage>
</organism>
<evidence type="ECO:0000313" key="2">
    <source>
        <dbReference type="EMBL" id="AJW78983.1"/>
    </source>
</evidence>
<evidence type="ECO:0000313" key="4">
    <source>
        <dbReference type="Proteomes" id="UP000032604"/>
    </source>
</evidence>
<dbReference type="PATRIC" id="fig|33014.5.peg.1538"/>
<evidence type="ECO:0000256" key="1">
    <source>
        <dbReference type="SAM" id="Phobius"/>
    </source>
</evidence>
<evidence type="ECO:0000313" key="3">
    <source>
        <dbReference type="EMBL" id="RIJ42258.1"/>
    </source>
</evidence>
<reference evidence="3 5" key="2">
    <citation type="submission" date="2018-08" db="EMBL/GenBank/DDBJ databases">
        <title>Genome Sequence of Clavibacter michiganensis Subspecies type strains, and the Atypical Peach-Colored Strains Isolated from Tomato.</title>
        <authorList>
            <person name="Osdaghi E."/>
            <person name="Portier P."/>
            <person name="Briand M."/>
            <person name="Jacques M.-A."/>
        </authorList>
    </citation>
    <scope>NUCLEOTIDE SEQUENCE [LARGE SCALE GENOMIC DNA]</scope>
    <source>
        <strain evidence="3 5">CFBP 6488</strain>
    </source>
</reference>
<sequence length="149" mass="16137">MQASPYKERLWPAPWLFVATALVMPASLLVFLPISVVAGVIVAIVLYAGVVATLVLTSPVIEVADGRLRAGRASIDVDQLGEPEGFRGAQATAERGTRLHARAYLVIRGWVDPVVRVPLLDATDPAPYWLLSTRTPERLIAAIRGSRRS</sequence>
<dbReference type="RefSeq" id="WP_045527989.1">
    <property type="nucleotide sequence ID" value="NZ_CP011043.1"/>
</dbReference>
<name>A0A0D5CH46_9MICO</name>
<proteinExistence type="predicted"/>
<keyword evidence="1" id="KW-0472">Membrane</keyword>
<accession>A0A0D5CH46</accession>
<dbReference type="Pfam" id="PF11292">
    <property type="entry name" value="DUF3093"/>
    <property type="match status" value="1"/>
</dbReference>
<dbReference type="OrthoDB" id="3217020at2"/>
<dbReference type="AlphaFoldDB" id="A0A0D5CH46"/>
<feature type="transmembrane region" description="Helical" evidence="1">
    <location>
        <begin position="12"/>
        <end position="34"/>
    </location>
</feature>
<gene>
    <name evidence="3" type="ORF">DZF93_07420</name>
    <name evidence="2" type="ORF">VO01_07420</name>
</gene>
<evidence type="ECO:0000313" key="5">
    <source>
        <dbReference type="Proteomes" id="UP000266634"/>
    </source>
</evidence>
<protein>
    <submittedName>
        <fullName evidence="3">DUF3093 domain-containing protein</fullName>
    </submittedName>
    <submittedName>
        <fullName evidence="2">Membrane protein</fullName>
    </submittedName>
</protein>
<keyword evidence="1" id="KW-0812">Transmembrane</keyword>
<keyword evidence="1" id="KW-1133">Transmembrane helix</keyword>
<dbReference type="HOGENOM" id="CLU_109360_1_1_11"/>
<dbReference type="Proteomes" id="UP000032604">
    <property type="component" value="Chromosome"/>
</dbReference>
<dbReference type="Proteomes" id="UP000266634">
    <property type="component" value="Unassembled WGS sequence"/>
</dbReference>
<dbReference type="EMBL" id="QWEA01000232">
    <property type="protein sequence ID" value="RIJ42258.1"/>
    <property type="molecule type" value="Genomic_DNA"/>
</dbReference>